<dbReference type="SUPFAM" id="SSF53807">
    <property type="entry name" value="Helical backbone' metal receptor"/>
    <property type="match status" value="1"/>
</dbReference>
<keyword evidence="1" id="KW-0732">Signal</keyword>
<dbReference type="InterPro" id="IPR054828">
    <property type="entry name" value="Vit_B12_bind_prot"/>
</dbReference>
<evidence type="ECO:0000313" key="3">
    <source>
        <dbReference type="EMBL" id="REL28771.1"/>
    </source>
</evidence>
<reference evidence="3 4" key="1">
    <citation type="submission" date="2018-08" db="EMBL/GenBank/DDBJ databases">
        <title>Thalassotalea euphylliae genome.</title>
        <authorList>
            <person name="Summers S."/>
            <person name="Rice S.A."/>
            <person name="Freckelton M.L."/>
            <person name="Nedved B.T."/>
            <person name="Hadfield M.G."/>
        </authorList>
    </citation>
    <scope>NUCLEOTIDE SEQUENCE [LARGE SCALE GENOMIC DNA]</scope>
    <source>
        <strain evidence="3 4">H1</strain>
    </source>
</reference>
<proteinExistence type="predicted"/>
<feature type="domain" description="Fe/B12 periplasmic-binding" evidence="2">
    <location>
        <begin position="35"/>
        <end position="287"/>
    </location>
</feature>
<sequence length="287" mass="31381">MPLVIGQQALAQSDNNRSVEVTSADTFTAAKPAQRIVALAPHIVEMLFEIGAGDRIVATVEYANHPAAAKAIPRIGNHAGVSMEKLLSYQPDLVLFWQGGNQAQDLAKMRSLGLNVRLSDPKALEDVAKELVMLGELTGQTHIAQHRAEQFMAKLHHIEAQYQGKQALSVFYQLWSAPLMTINQASWINQLITSCNATNVFANAPTKTPQVSIENVLVAMPEVIVIPDASSAAGSKQPDAGWQQWPQIPAVKKQQIIHTQGDVMHRFSSNMLTGLADMCQQLDSFRE</sequence>
<dbReference type="Pfam" id="PF01497">
    <property type="entry name" value="Peripla_BP_2"/>
    <property type="match status" value="1"/>
</dbReference>
<gene>
    <name evidence="3" type="ORF">DXX93_02135</name>
</gene>
<dbReference type="CDD" id="cd01144">
    <property type="entry name" value="BtuF"/>
    <property type="match status" value="1"/>
</dbReference>
<dbReference type="OrthoDB" id="6495095at2"/>
<dbReference type="PANTHER" id="PTHR30535">
    <property type="entry name" value="VITAMIN B12-BINDING PROTEIN"/>
    <property type="match status" value="1"/>
</dbReference>
<dbReference type="GO" id="GO:0071281">
    <property type="term" value="P:cellular response to iron ion"/>
    <property type="evidence" value="ECO:0007669"/>
    <property type="project" value="TreeGrafter"/>
</dbReference>
<dbReference type="Proteomes" id="UP000256478">
    <property type="component" value="Unassembled WGS sequence"/>
</dbReference>
<dbReference type="PANTHER" id="PTHR30535:SF34">
    <property type="entry name" value="MOLYBDATE-BINDING PROTEIN MOLA"/>
    <property type="match status" value="1"/>
</dbReference>
<evidence type="ECO:0000313" key="4">
    <source>
        <dbReference type="Proteomes" id="UP000256478"/>
    </source>
</evidence>
<dbReference type="AlphaFoldDB" id="A0A3E0TVR5"/>
<name>A0A3E0TVR5_9GAMM</name>
<dbReference type="PROSITE" id="PS50983">
    <property type="entry name" value="FE_B12_PBP"/>
    <property type="match status" value="1"/>
</dbReference>
<accession>A0A3E0TVR5</accession>
<dbReference type="EMBL" id="QUOU01000001">
    <property type="protein sequence ID" value="REL28771.1"/>
    <property type="molecule type" value="Genomic_DNA"/>
</dbReference>
<evidence type="ECO:0000259" key="2">
    <source>
        <dbReference type="PROSITE" id="PS50983"/>
    </source>
</evidence>
<comment type="caution">
    <text evidence="3">The sequence shown here is derived from an EMBL/GenBank/DDBJ whole genome shotgun (WGS) entry which is preliminary data.</text>
</comment>
<dbReference type="InterPro" id="IPR050902">
    <property type="entry name" value="ABC_Transporter_SBP"/>
</dbReference>
<evidence type="ECO:0000256" key="1">
    <source>
        <dbReference type="ARBA" id="ARBA00022729"/>
    </source>
</evidence>
<protein>
    <submittedName>
        <fullName evidence="3">Cobalamin-binding protein</fullName>
    </submittedName>
</protein>
<dbReference type="NCBIfam" id="NF038402">
    <property type="entry name" value="TroA_like"/>
    <property type="match status" value="1"/>
</dbReference>
<organism evidence="3 4">
    <name type="scientific">Thalassotalea euphylliae</name>
    <dbReference type="NCBI Taxonomy" id="1655234"/>
    <lineage>
        <taxon>Bacteria</taxon>
        <taxon>Pseudomonadati</taxon>
        <taxon>Pseudomonadota</taxon>
        <taxon>Gammaproteobacteria</taxon>
        <taxon>Alteromonadales</taxon>
        <taxon>Colwelliaceae</taxon>
        <taxon>Thalassotalea</taxon>
    </lineage>
</organism>
<dbReference type="InterPro" id="IPR002491">
    <property type="entry name" value="ABC_transptr_periplasmic_BD"/>
</dbReference>
<dbReference type="Gene3D" id="3.40.50.1980">
    <property type="entry name" value="Nitrogenase molybdenum iron protein domain"/>
    <property type="match status" value="2"/>
</dbReference>